<evidence type="ECO:0000256" key="6">
    <source>
        <dbReference type="ARBA" id="ARBA00023125"/>
    </source>
</evidence>
<evidence type="ECO:0000256" key="7">
    <source>
        <dbReference type="ARBA" id="ARBA00023155"/>
    </source>
</evidence>
<keyword evidence="2" id="KW-0479">Metal-binding</keyword>
<dbReference type="EMBL" id="BSYO01000029">
    <property type="protein sequence ID" value="GMH25298.1"/>
    <property type="molecule type" value="Genomic_DNA"/>
</dbReference>
<evidence type="ECO:0000256" key="8">
    <source>
        <dbReference type="ARBA" id="ARBA00023163"/>
    </source>
</evidence>
<keyword evidence="7" id="KW-0371">Homeobox</keyword>
<evidence type="ECO:0000256" key="1">
    <source>
        <dbReference type="ARBA" id="ARBA00004123"/>
    </source>
</evidence>
<dbReference type="SUPFAM" id="SSF46689">
    <property type="entry name" value="Homeodomain-like"/>
    <property type="match status" value="1"/>
</dbReference>
<sequence>MEFEDQEEHEKEIGLLPSCDSLGNSSRLKMASSGVVGGGTNNHMTSFSVAKKAADTSRYRECQKNHAVGMGGHSVDGCGEFMPAGAEGTLDALKCAACNCHRNFHRKEVDTATAYHNQALFPHYYLHHQQPPSHHQPAVYQFHSYNRTPAGYLHVAAQQQQQRPLALPSTSGGGTQSRGDQEDVSNPSGGSGMMSGNSIGIGIGGQSTKRFRTKFTQEQKDRMLEFAARLGWRIQKQDEAVVQEFCSETGVKRRVLKVWMHNNRHIHGKKP</sequence>
<evidence type="ECO:0000256" key="10">
    <source>
        <dbReference type="SAM" id="MobiDB-lite"/>
    </source>
</evidence>
<dbReference type="FunFam" id="1.10.10.60:FF:000257">
    <property type="entry name" value="Zinc-finger homeodomain protein 2"/>
    <property type="match status" value="1"/>
</dbReference>
<gene>
    <name evidence="12" type="ORF">Nepgr_027141</name>
</gene>
<keyword evidence="8" id="KW-0804">Transcription</keyword>
<feature type="compositionally biased region" description="Gly residues" evidence="10">
    <location>
        <begin position="189"/>
        <end position="205"/>
    </location>
</feature>
<name>A0AAD3T9U6_NEPGR</name>
<dbReference type="Proteomes" id="UP001279734">
    <property type="component" value="Unassembled WGS sequence"/>
</dbReference>
<evidence type="ECO:0000256" key="9">
    <source>
        <dbReference type="ARBA" id="ARBA00023242"/>
    </source>
</evidence>
<comment type="caution">
    <text evidence="12">The sequence shown here is derived from an EMBL/GenBank/DDBJ whole genome shotgun (WGS) entry which is preliminary data.</text>
</comment>
<keyword evidence="3" id="KW-0863">Zinc-finger</keyword>
<dbReference type="InterPro" id="IPR006455">
    <property type="entry name" value="Homeodomain_ZF_HD"/>
</dbReference>
<dbReference type="GO" id="GO:0050793">
    <property type="term" value="P:regulation of developmental process"/>
    <property type="evidence" value="ECO:0007669"/>
    <property type="project" value="TreeGrafter"/>
</dbReference>
<dbReference type="PANTHER" id="PTHR31948">
    <property type="entry name" value="ZINC-FINGER HOMEODOMAIN PROTEIN 2"/>
    <property type="match status" value="1"/>
</dbReference>
<organism evidence="12 13">
    <name type="scientific">Nepenthes gracilis</name>
    <name type="common">Slender pitcher plant</name>
    <dbReference type="NCBI Taxonomy" id="150966"/>
    <lineage>
        <taxon>Eukaryota</taxon>
        <taxon>Viridiplantae</taxon>
        <taxon>Streptophyta</taxon>
        <taxon>Embryophyta</taxon>
        <taxon>Tracheophyta</taxon>
        <taxon>Spermatophyta</taxon>
        <taxon>Magnoliopsida</taxon>
        <taxon>eudicotyledons</taxon>
        <taxon>Gunneridae</taxon>
        <taxon>Pentapetalae</taxon>
        <taxon>Caryophyllales</taxon>
        <taxon>Nepenthaceae</taxon>
        <taxon>Nepenthes</taxon>
    </lineage>
</organism>
<dbReference type="GO" id="GO:0003700">
    <property type="term" value="F:DNA-binding transcription factor activity"/>
    <property type="evidence" value="ECO:0007669"/>
    <property type="project" value="TreeGrafter"/>
</dbReference>
<evidence type="ECO:0000313" key="13">
    <source>
        <dbReference type="Proteomes" id="UP001279734"/>
    </source>
</evidence>
<feature type="domain" description="ZF-HD dimerization-type" evidence="11">
    <location>
        <begin position="59"/>
        <end position="108"/>
    </location>
</feature>
<keyword evidence="5" id="KW-0805">Transcription regulation</keyword>
<keyword evidence="4" id="KW-0862">Zinc</keyword>
<keyword evidence="9" id="KW-0539">Nucleus</keyword>
<protein>
    <recommendedName>
        <fullName evidence="11">ZF-HD dimerization-type domain-containing protein</fullName>
    </recommendedName>
</protein>
<dbReference type="NCBIfam" id="TIGR01565">
    <property type="entry name" value="homeo_ZF_HD"/>
    <property type="match status" value="1"/>
</dbReference>
<evidence type="ECO:0000256" key="4">
    <source>
        <dbReference type="ARBA" id="ARBA00022833"/>
    </source>
</evidence>
<dbReference type="AlphaFoldDB" id="A0AAD3T9U6"/>
<feature type="region of interest" description="Disordered" evidence="10">
    <location>
        <begin position="156"/>
        <end position="207"/>
    </location>
</feature>
<proteinExistence type="predicted"/>
<dbReference type="GO" id="GO:0005634">
    <property type="term" value="C:nucleus"/>
    <property type="evidence" value="ECO:0007669"/>
    <property type="project" value="UniProtKB-SubCell"/>
</dbReference>
<keyword evidence="13" id="KW-1185">Reference proteome</keyword>
<comment type="subcellular location">
    <subcellularLocation>
        <location evidence="1">Nucleus</location>
    </subcellularLocation>
</comment>
<evidence type="ECO:0000256" key="5">
    <source>
        <dbReference type="ARBA" id="ARBA00023015"/>
    </source>
</evidence>
<dbReference type="NCBIfam" id="TIGR01566">
    <property type="entry name" value="ZF_HD_prot_N"/>
    <property type="match status" value="1"/>
</dbReference>
<dbReference type="Pfam" id="PF04770">
    <property type="entry name" value="ZF-HD_dimer"/>
    <property type="match status" value="1"/>
</dbReference>
<dbReference type="InterPro" id="IPR001356">
    <property type="entry name" value="HD"/>
</dbReference>
<keyword evidence="6" id="KW-0238">DNA-binding</keyword>
<dbReference type="PROSITE" id="PS51523">
    <property type="entry name" value="ZF_HD_DIMER"/>
    <property type="match status" value="1"/>
</dbReference>
<dbReference type="InterPro" id="IPR009057">
    <property type="entry name" value="Homeodomain-like_sf"/>
</dbReference>
<dbReference type="CDD" id="cd00086">
    <property type="entry name" value="homeodomain"/>
    <property type="match status" value="1"/>
</dbReference>
<evidence type="ECO:0000256" key="3">
    <source>
        <dbReference type="ARBA" id="ARBA00022771"/>
    </source>
</evidence>
<evidence type="ECO:0000256" key="2">
    <source>
        <dbReference type="ARBA" id="ARBA00022723"/>
    </source>
</evidence>
<dbReference type="GO" id="GO:0008270">
    <property type="term" value="F:zinc ion binding"/>
    <property type="evidence" value="ECO:0007669"/>
    <property type="project" value="UniProtKB-KW"/>
</dbReference>
<accession>A0AAD3T9U6</accession>
<dbReference type="Gene3D" id="1.10.10.60">
    <property type="entry name" value="Homeodomain-like"/>
    <property type="match status" value="1"/>
</dbReference>
<evidence type="ECO:0000259" key="11">
    <source>
        <dbReference type="PROSITE" id="PS51523"/>
    </source>
</evidence>
<dbReference type="GO" id="GO:0000976">
    <property type="term" value="F:transcription cis-regulatory region binding"/>
    <property type="evidence" value="ECO:0007669"/>
    <property type="project" value="TreeGrafter"/>
</dbReference>
<evidence type="ECO:0000313" key="12">
    <source>
        <dbReference type="EMBL" id="GMH25298.1"/>
    </source>
</evidence>
<reference evidence="12" key="1">
    <citation type="submission" date="2023-05" db="EMBL/GenBank/DDBJ databases">
        <title>Nepenthes gracilis genome sequencing.</title>
        <authorList>
            <person name="Fukushima K."/>
        </authorList>
    </citation>
    <scope>NUCLEOTIDE SEQUENCE</scope>
    <source>
        <strain evidence="12">SING2019-196</strain>
    </source>
</reference>
<dbReference type="PANTHER" id="PTHR31948:SF157">
    <property type="entry name" value="ZINC-FINGER HOMEODOMAIN PROTEIN 1"/>
    <property type="match status" value="1"/>
</dbReference>
<dbReference type="InterPro" id="IPR006456">
    <property type="entry name" value="ZF_HD_homeobox_Cys/His_dimer"/>
</dbReference>